<keyword evidence="1" id="KW-0812">Transmembrane</keyword>
<dbReference type="EMBL" id="JACEIK010000250">
    <property type="protein sequence ID" value="MCD7453400.1"/>
    <property type="molecule type" value="Genomic_DNA"/>
</dbReference>
<keyword evidence="1" id="KW-1133">Transmembrane helix</keyword>
<protein>
    <submittedName>
        <fullName evidence="2">Uncharacterized protein</fullName>
    </submittedName>
</protein>
<name>A0ABS8S2S3_DATST</name>
<evidence type="ECO:0000313" key="3">
    <source>
        <dbReference type="Proteomes" id="UP000823775"/>
    </source>
</evidence>
<evidence type="ECO:0000313" key="2">
    <source>
        <dbReference type="EMBL" id="MCD7453400.1"/>
    </source>
</evidence>
<comment type="caution">
    <text evidence="2">The sequence shown here is derived from an EMBL/GenBank/DDBJ whole genome shotgun (WGS) entry which is preliminary data.</text>
</comment>
<proteinExistence type="predicted"/>
<keyword evidence="3" id="KW-1185">Reference proteome</keyword>
<evidence type="ECO:0000256" key="1">
    <source>
        <dbReference type="SAM" id="Phobius"/>
    </source>
</evidence>
<dbReference type="Proteomes" id="UP000823775">
    <property type="component" value="Unassembled WGS sequence"/>
</dbReference>
<feature type="transmembrane region" description="Helical" evidence="1">
    <location>
        <begin position="37"/>
        <end position="59"/>
    </location>
</feature>
<reference evidence="2 3" key="1">
    <citation type="journal article" date="2021" name="BMC Genomics">
        <title>Datura genome reveals duplications of psychoactive alkaloid biosynthetic genes and high mutation rate following tissue culture.</title>
        <authorList>
            <person name="Rajewski A."/>
            <person name="Carter-House D."/>
            <person name="Stajich J."/>
            <person name="Litt A."/>
        </authorList>
    </citation>
    <scope>NUCLEOTIDE SEQUENCE [LARGE SCALE GENOMIC DNA]</scope>
    <source>
        <strain evidence="2">AR-01</strain>
    </source>
</reference>
<accession>A0ABS8S2S3</accession>
<sequence length="164" mass="18578">MHDPYLNNLPPMHAAVDQASWGILSYSLFFHMEMSDAYLTFIILSTCCCTVLELSLFCLSKSVRYKHRYSSSQPENDDDLYITRHWSVIFCLNMVLSCQKSSLASIIELQEADFSGEDLEGHGSIQITRAVADRFSIELGTLCAPVPCDWKVLTVRLLREDSEA</sequence>
<organism evidence="2 3">
    <name type="scientific">Datura stramonium</name>
    <name type="common">Jimsonweed</name>
    <name type="synonym">Common thornapple</name>
    <dbReference type="NCBI Taxonomy" id="4076"/>
    <lineage>
        <taxon>Eukaryota</taxon>
        <taxon>Viridiplantae</taxon>
        <taxon>Streptophyta</taxon>
        <taxon>Embryophyta</taxon>
        <taxon>Tracheophyta</taxon>
        <taxon>Spermatophyta</taxon>
        <taxon>Magnoliopsida</taxon>
        <taxon>eudicotyledons</taxon>
        <taxon>Gunneridae</taxon>
        <taxon>Pentapetalae</taxon>
        <taxon>asterids</taxon>
        <taxon>lamiids</taxon>
        <taxon>Solanales</taxon>
        <taxon>Solanaceae</taxon>
        <taxon>Solanoideae</taxon>
        <taxon>Datureae</taxon>
        <taxon>Datura</taxon>
    </lineage>
</organism>
<gene>
    <name evidence="2" type="ORF">HAX54_020815</name>
</gene>
<keyword evidence="1" id="KW-0472">Membrane</keyword>